<gene>
    <name evidence="2" type="ORF">CLV98_102372</name>
</gene>
<dbReference type="Pfam" id="PF01266">
    <property type="entry name" value="DAO"/>
    <property type="match status" value="1"/>
</dbReference>
<dbReference type="InterPro" id="IPR006076">
    <property type="entry name" value="FAD-dep_OxRdtase"/>
</dbReference>
<evidence type="ECO:0000313" key="3">
    <source>
        <dbReference type="Proteomes" id="UP000245880"/>
    </source>
</evidence>
<reference evidence="2 3" key="1">
    <citation type="submission" date="2018-03" db="EMBL/GenBank/DDBJ databases">
        <title>Genomic Encyclopedia of Archaeal and Bacterial Type Strains, Phase II (KMG-II): from individual species to whole genera.</title>
        <authorList>
            <person name="Goeker M."/>
        </authorList>
    </citation>
    <scope>NUCLEOTIDE SEQUENCE [LARGE SCALE GENOMIC DNA]</scope>
    <source>
        <strain evidence="2 3">DSM 100346</strain>
    </source>
</reference>
<dbReference type="PANTHER" id="PTHR13847:SF201">
    <property type="entry name" value="PUTATIBE OXIDOREDUCTASE"/>
    <property type="match status" value="1"/>
</dbReference>
<sequence>MDLLSGQPWWLYKNGFSFAYPAPGEVAPQEVVVMGGGITGALMTYYLTEQGIPVTVLEKRHIGMGSTSGSTALLQYEIDTMLVDLIDIMGVEKAERSYALCIEAIGKVQAIVQKLGGEVDFELKKSLYYASFKKDEADLKREYDARKKMGIRVDWWDKKELKDHFPHLPHTAAILSDDAAQVDVYQLTHALFQYCVSKGAKVYDTVKVQQIEHHKKGVKLVLDNDQEIKTQKLVIACGYESQNYLSQRVVRLHASYAIVSKPMPLENPLWYENALVWESARPYLYMRTTADQRMLIGGKDETFSSAVKRDKLMARKSRELEKNARKFFPDLPFTTDYSWCGTFAETKDGLPYIGSVQEHPNTYFALGFGGNGILFSILAAQIISDQIRGIDNKDATLFAFDR</sequence>
<dbReference type="InterPro" id="IPR036188">
    <property type="entry name" value="FAD/NAD-bd_sf"/>
</dbReference>
<dbReference type="EMBL" id="QGDT01000002">
    <property type="protein sequence ID" value="PWJ59538.1"/>
    <property type="molecule type" value="Genomic_DNA"/>
</dbReference>
<organism evidence="2 3">
    <name type="scientific">Dyadobacter jejuensis</name>
    <dbReference type="NCBI Taxonomy" id="1082580"/>
    <lineage>
        <taxon>Bacteria</taxon>
        <taxon>Pseudomonadati</taxon>
        <taxon>Bacteroidota</taxon>
        <taxon>Cytophagia</taxon>
        <taxon>Cytophagales</taxon>
        <taxon>Spirosomataceae</taxon>
        <taxon>Dyadobacter</taxon>
    </lineage>
</organism>
<keyword evidence="3" id="KW-1185">Reference proteome</keyword>
<dbReference type="RefSeq" id="WP_109673394.1">
    <property type="nucleotide sequence ID" value="NZ_QGDT01000002.1"/>
</dbReference>
<dbReference type="AlphaFoldDB" id="A0A316APX3"/>
<dbReference type="Gene3D" id="3.50.50.60">
    <property type="entry name" value="FAD/NAD(P)-binding domain"/>
    <property type="match status" value="1"/>
</dbReference>
<dbReference type="Proteomes" id="UP000245880">
    <property type="component" value="Unassembled WGS sequence"/>
</dbReference>
<dbReference type="OrthoDB" id="9767869at2"/>
<dbReference type="SUPFAM" id="SSF51905">
    <property type="entry name" value="FAD/NAD(P)-binding domain"/>
    <property type="match status" value="1"/>
</dbReference>
<evidence type="ECO:0000259" key="1">
    <source>
        <dbReference type="Pfam" id="PF01266"/>
    </source>
</evidence>
<dbReference type="Gene3D" id="3.30.9.10">
    <property type="entry name" value="D-Amino Acid Oxidase, subunit A, domain 2"/>
    <property type="match status" value="1"/>
</dbReference>
<comment type="caution">
    <text evidence="2">The sequence shown here is derived from an EMBL/GenBank/DDBJ whole genome shotgun (WGS) entry which is preliminary data.</text>
</comment>
<feature type="domain" description="FAD dependent oxidoreductase" evidence="1">
    <location>
        <begin position="31"/>
        <end position="385"/>
    </location>
</feature>
<accession>A0A316APX3</accession>
<name>A0A316APX3_9BACT</name>
<protein>
    <submittedName>
        <fullName evidence="2">Glycine/D-amino acid oxidase-like deaminating enzyme</fullName>
    </submittedName>
</protein>
<dbReference type="GO" id="GO:0005737">
    <property type="term" value="C:cytoplasm"/>
    <property type="evidence" value="ECO:0007669"/>
    <property type="project" value="TreeGrafter"/>
</dbReference>
<dbReference type="PANTHER" id="PTHR13847">
    <property type="entry name" value="SARCOSINE DEHYDROGENASE-RELATED"/>
    <property type="match status" value="1"/>
</dbReference>
<proteinExistence type="predicted"/>
<evidence type="ECO:0000313" key="2">
    <source>
        <dbReference type="EMBL" id="PWJ59538.1"/>
    </source>
</evidence>